<feature type="compositionally biased region" description="Basic and acidic residues" evidence="1">
    <location>
        <begin position="324"/>
        <end position="336"/>
    </location>
</feature>
<gene>
    <name evidence="4" type="ORF">DCAR_0102645</name>
</gene>
<feature type="region of interest" description="Disordered" evidence="1">
    <location>
        <begin position="324"/>
        <end position="344"/>
    </location>
</feature>
<evidence type="ECO:0000256" key="1">
    <source>
        <dbReference type="SAM" id="MobiDB-lite"/>
    </source>
</evidence>
<sequence>MDKGGFSFSSDELKGSCLEIYQEERAKVIKIFEKLDGRVALSIDLLRLDTYGLPRPKDCDEPEIIDYLCVRAHFIDDNWKPKSWVLYYTILKCISDMRIENKIFTVTRAYDIMYSELIKVVENQAKEKKTLQSKCQPFKIYCCANLLGRMVEAAFEDISDVIWKISQKNYMYWHLTFSTLQEAIKAEADGKFSELFGCDYFDPPTEEEWTKLKYVCRLVDYMYNAAEILFFTKNPTASLYLHNLRELQASLKKESISPDRLTIYWNDMFLVLAIATVLDPRCKMKYIEFSYLKYEGNLGNMQVTSVLEAIRGIYDGYKMHSLEPKTSKPSDSKSSDLEASESDSNSDWEIFSDCEEIPKHTLERLQNCNFGFNCLDEYNEFLKPSNGPPKSELELYFDEPVMPWSKDFDLVSWWRTESPKYPILSKMAHDFLAIPFALVSSNEAYYYRDSRAASKSLAFLGLLWDLFEVFE</sequence>
<dbReference type="InterPro" id="IPR012337">
    <property type="entry name" value="RNaseH-like_sf"/>
</dbReference>
<name>A0AAF0W8S8_DAUCS</name>
<dbReference type="InterPro" id="IPR008906">
    <property type="entry name" value="HATC_C_dom"/>
</dbReference>
<feature type="domain" description="hAT-like transposase RNase-H fold" evidence="3">
    <location>
        <begin position="233"/>
        <end position="317"/>
    </location>
</feature>
<dbReference type="Pfam" id="PF14372">
    <property type="entry name" value="hAT-like_RNase-H"/>
    <property type="match status" value="1"/>
</dbReference>
<dbReference type="EMBL" id="CP093343">
    <property type="protein sequence ID" value="WOG83470.1"/>
    <property type="molecule type" value="Genomic_DNA"/>
</dbReference>
<dbReference type="SUPFAM" id="SSF53098">
    <property type="entry name" value="Ribonuclease H-like"/>
    <property type="match status" value="1"/>
</dbReference>
<evidence type="ECO:0000259" key="2">
    <source>
        <dbReference type="Pfam" id="PF05699"/>
    </source>
</evidence>
<evidence type="ECO:0000259" key="3">
    <source>
        <dbReference type="Pfam" id="PF14372"/>
    </source>
</evidence>
<feature type="domain" description="HAT C-terminal dimerisation" evidence="2">
    <location>
        <begin position="392"/>
        <end position="444"/>
    </location>
</feature>
<evidence type="ECO:0008006" key="6">
    <source>
        <dbReference type="Google" id="ProtNLM"/>
    </source>
</evidence>
<evidence type="ECO:0000313" key="5">
    <source>
        <dbReference type="Proteomes" id="UP000077755"/>
    </source>
</evidence>
<protein>
    <recommendedName>
        <fullName evidence="6">HAT C-terminal dimerisation domain-containing protein</fullName>
    </recommendedName>
</protein>
<dbReference type="GO" id="GO:0046983">
    <property type="term" value="F:protein dimerization activity"/>
    <property type="evidence" value="ECO:0007669"/>
    <property type="project" value="InterPro"/>
</dbReference>
<keyword evidence="5" id="KW-1185">Reference proteome</keyword>
<dbReference type="GO" id="GO:0003677">
    <property type="term" value="F:DNA binding"/>
    <property type="evidence" value="ECO:0007669"/>
    <property type="project" value="InterPro"/>
</dbReference>
<reference evidence="4" key="2">
    <citation type="submission" date="2022-03" db="EMBL/GenBank/DDBJ databases">
        <title>Draft title - Genomic analysis of global carrot germplasm unveils the trajectory of domestication and the origin of high carotenoid orange carrot.</title>
        <authorList>
            <person name="Iorizzo M."/>
            <person name="Ellison S."/>
            <person name="Senalik D."/>
            <person name="Macko-Podgorni A."/>
            <person name="Grzebelus D."/>
            <person name="Bostan H."/>
            <person name="Rolling W."/>
            <person name="Curaba J."/>
            <person name="Simon P."/>
        </authorList>
    </citation>
    <scope>NUCLEOTIDE SEQUENCE</scope>
    <source>
        <tissue evidence="4">Leaf</tissue>
    </source>
</reference>
<reference evidence="4" key="1">
    <citation type="journal article" date="2016" name="Nat. Genet.">
        <title>A high-quality carrot genome assembly provides new insights into carotenoid accumulation and asterid genome evolution.</title>
        <authorList>
            <person name="Iorizzo M."/>
            <person name="Ellison S."/>
            <person name="Senalik D."/>
            <person name="Zeng P."/>
            <person name="Satapoomin P."/>
            <person name="Huang J."/>
            <person name="Bowman M."/>
            <person name="Iovene M."/>
            <person name="Sanseverino W."/>
            <person name="Cavagnaro P."/>
            <person name="Yildiz M."/>
            <person name="Macko-Podgorni A."/>
            <person name="Moranska E."/>
            <person name="Grzebelus E."/>
            <person name="Grzebelus D."/>
            <person name="Ashrafi H."/>
            <person name="Zheng Z."/>
            <person name="Cheng S."/>
            <person name="Spooner D."/>
            <person name="Van Deynze A."/>
            <person name="Simon P."/>
        </authorList>
    </citation>
    <scope>NUCLEOTIDE SEQUENCE</scope>
    <source>
        <tissue evidence="4">Leaf</tissue>
    </source>
</reference>
<dbReference type="Proteomes" id="UP000077755">
    <property type="component" value="Chromosome 1"/>
</dbReference>
<dbReference type="AlphaFoldDB" id="A0AAF0W8S8"/>
<dbReference type="PANTHER" id="PTHR23272:SF135">
    <property type="entry name" value="ZINC FINGER BED DOMAIN-CONTAINING PROTEIN DAYSLEEPER-LIKE"/>
    <property type="match status" value="1"/>
</dbReference>
<dbReference type="Pfam" id="PF05699">
    <property type="entry name" value="Dimer_Tnp_hAT"/>
    <property type="match status" value="1"/>
</dbReference>
<evidence type="ECO:0000313" key="4">
    <source>
        <dbReference type="EMBL" id="WOG83470.1"/>
    </source>
</evidence>
<accession>A0AAF0W8S8</accession>
<organism evidence="4 5">
    <name type="scientific">Daucus carota subsp. sativus</name>
    <name type="common">Carrot</name>
    <dbReference type="NCBI Taxonomy" id="79200"/>
    <lineage>
        <taxon>Eukaryota</taxon>
        <taxon>Viridiplantae</taxon>
        <taxon>Streptophyta</taxon>
        <taxon>Embryophyta</taxon>
        <taxon>Tracheophyta</taxon>
        <taxon>Spermatophyta</taxon>
        <taxon>Magnoliopsida</taxon>
        <taxon>eudicotyledons</taxon>
        <taxon>Gunneridae</taxon>
        <taxon>Pentapetalae</taxon>
        <taxon>asterids</taxon>
        <taxon>campanulids</taxon>
        <taxon>Apiales</taxon>
        <taxon>Apiaceae</taxon>
        <taxon>Apioideae</taxon>
        <taxon>Scandiceae</taxon>
        <taxon>Daucinae</taxon>
        <taxon>Daucus</taxon>
        <taxon>Daucus sect. Daucus</taxon>
    </lineage>
</organism>
<dbReference type="PANTHER" id="PTHR23272">
    <property type="entry name" value="BED FINGER-RELATED"/>
    <property type="match status" value="1"/>
</dbReference>
<dbReference type="InterPro" id="IPR025525">
    <property type="entry name" value="hAT-like_transposase_RNase-H"/>
</dbReference>
<proteinExistence type="predicted"/>